<proteinExistence type="predicted"/>
<organism evidence="3 4">
    <name type="scientific">Blautia obeum</name>
    <dbReference type="NCBI Taxonomy" id="40520"/>
    <lineage>
        <taxon>Bacteria</taxon>
        <taxon>Bacillati</taxon>
        <taxon>Bacillota</taxon>
        <taxon>Clostridia</taxon>
        <taxon>Lachnospirales</taxon>
        <taxon>Lachnospiraceae</taxon>
        <taxon>Blautia</taxon>
    </lineage>
</organism>
<dbReference type="Gene3D" id="1.10.8.730">
    <property type="match status" value="1"/>
</dbReference>
<dbReference type="PANTHER" id="PTHR30121:SF6">
    <property type="entry name" value="SLR6007 PROTEIN"/>
    <property type="match status" value="1"/>
</dbReference>
<dbReference type="PANTHER" id="PTHR30121">
    <property type="entry name" value="UNCHARACTERIZED PROTEIN YJGR-RELATED"/>
    <property type="match status" value="1"/>
</dbReference>
<dbReference type="GO" id="GO:0005524">
    <property type="term" value="F:ATP binding"/>
    <property type="evidence" value="ECO:0007669"/>
    <property type="project" value="UniProtKB-KW"/>
</dbReference>
<dbReference type="EMBL" id="CZBA01000010">
    <property type="protein sequence ID" value="CUP62194.1"/>
    <property type="molecule type" value="Genomic_DNA"/>
</dbReference>
<dbReference type="Proteomes" id="UP000095413">
    <property type="component" value="Unassembled WGS sequence"/>
</dbReference>
<dbReference type="SMART" id="SM00382">
    <property type="entry name" value="AAA"/>
    <property type="match status" value="1"/>
</dbReference>
<reference evidence="3 4" key="1">
    <citation type="submission" date="2015-09" db="EMBL/GenBank/DDBJ databases">
        <authorList>
            <consortium name="Pathogen Informatics"/>
        </authorList>
    </citation>
    <scope>NUCLEOTIDE SEQUENCE [LARGE SCALE GENOMIC DNA]</scope>
    <source>
        <strain evidence="3 4">2789STDY5834921</strain>
    </source>
</reference>
<evidence type="ECO:0000256" key="1">
    <source>
        <dbReference type="SAM" id="MobiDB-lite"/>
    </source>
</evidence>
<name>A0A174PLT3_9FIRM</name>
<dbReference type="InterPro" id="IPR027417">
    <property type="entry name" value="P-loop_NTPase"/>
</dbReference>
<sequence>MKQKLKEAQLAEKRERREQKQQQREDKAMSRKQEKENRQMLKEQQKKDAQKQKEQARENFRQIREQEAEERNLRNQLVQNVEKEERPVRPPKKELSRKEEKSEKVQEVPDLLPMSWTASYIPLKQVKNGIIQTSDNRFVKIVEVLPINFLLRSSSEQRSIILSFMSYLKIAPPNIQLKVLSRKADIQEYIDKIDEEAEKETDERCKILQEDYAELIKSLGMKEAITRRFFLIFEYPSRSGSKNPDERDVHLYMRSAVQTAKKYLAMCGNIVLEHENETRFCVEILFQLLNRQTCLTESLDDRIKEVRKYYTEENGPESIRYIPVTELVAPRTIDFRNWNYVVVDGLYYTYLYVQKYRSRVPAGWLSLLINAGEGIDVDVFFFKQDKNRCVERIGRRIRLNRSKIKDTYDSNSDFDSLSESIQAGYYLKRGLSGSEEFYYMSILVTITGHSEQEVEWRSKEMTKLLSSQDIGTGSCIFREEQAFLSSLPFLQIDKNIYEKSKRNVLTSGVAACYPFASYEMSDKDGIMIGVNKANSSLVIIDIFNSLKYKNANIAIFGTSGSGKTFLMQLMALRMRQKNIQVFIIAPDKGHEFARACNNIGGEFIQISPSSSNCINIMEIRPADMETRDLLDGYTSERSELASKIQSLHIFFSLLIPDMSHEEKQLLDGAMVTCYQEKGITHDNLSLTDPEHPGKYKKMPILGDLHEVLMRKEECRRMANILNRLVSGSASSFNQQTNVDLENKYVVLDISELSGDLLLGMFVALDFVWTKTKEDRTVEKAVFVDEAWKLLMSNDLAGEYLIEIFKTIRAYGGSAICATQDLADCFAVRDGKLGRGILSNSKTKIVLNIEVSEAERIQEELDLSEAETNSIIHFERGNGLISTNNNNLIVEFKASALEKDLITTDRKDLQELKDRIRKYGTDAYGRK</sequence>
<feature type="region of interest" description="Disordered" evidence="1">
    <location>
        <begin position="1"/>
        <end position="106"/>
    </location>
</feature>
<dbReference type="Pfam" id="PF01935">
    <property type="entry name" value="DUF87"/>
    <property type="match status" value="1"/>
</dbReference>
<feature type="compositionally biased region" description="Basic and acidic residues" evidence="1">
    <location>
        <begin position="81"/>
        <end position="106"/>
    </location>
</feature>
<protein>
    <submittedName>
        <fullName evidence="3">Conjugal transfer ATP-binding protein TraC</fullName>
    </submittedName>
</protein>
<gene>
    <name evidence="3" type="ORF">ERS852533_01987</name>
</gene>
<keyword evidence="3" id="KW-0067">ATP-binding</keyword>
<accession>A0A174PLT3</accession>
<dbReference type="CDD" id="cd01127">
    <property type="entry name" value="TrwB_TraG_TraD_VirD4"/>
    <property type="match status" value="1"/>
</dbReference>
<evidence type="ECO:0000313" key="4">
    <source>
        <dbReference type="Proteomes" id="UP000095413"/>
    </source>
</evidence>
<feature type="compositionally biased region" description="Basic and acidic residues" evidence="1">
    <location>
        <begin position="1"/>
        <end position="73"/>
    </location>
</feature>
<dbReference type="InterPro" id="IPR043964">
    <property type="entry name" value="P-loop_TraG"/>
</dbReference>
<dbReference type="AlphaFoldDB" id="A0A174PLT3"/>
<feature type="domain" description="AAA+ ATPase" evidence="2">
    <location>
        <begin position="549"/>
        <end position="852"/>
    </location>
</feature>
<dbReference type="Pfam" id="PF19044">
    <property type="entry name" value="P-loop_TraG"/>
    <property type="match status" value="1"/>
</dbReference>
<evidence type="ECO:0000313" key="3">
    <source>
        <dbReference type="EMBL" id="CUP62194.1"/>
    </source>
</evidence>
<dbReference type="InterPro" id="IPR051162">
    <property type="entry name" value="T4SS_component"/>
</dbReference>
<keyword evidence="3" id="KW-0547">Nucleotide-binding</keyword>
<dbReference type="InterPro" id="IPR003593">
    <property type="entry name" value="AAA+_ATPase"/>
</dbReference>
<dbReference type="InterPro" id="IPR002789">
    <property type="entry name" value="HerA_central"/>
</dbReference>
<dbReference type="Gene3D" id="3.40.50.300">
    <property type="entry name" value="P-loop containing nucleotide triphosphate hydrolases"/>
    <property type="match status" value="1"/>
</dbReference>
<dbReference type="SUPFAM" id="SSF52540">
    <property type="entry name" value="P-loop containing nucleoside triphosphate hydrolases"/>
    <property type="match status" value="1"/>
</dbReference>
<evidence type="ECO:0000259" key="2">
    <source>
        <dbReference type="SMART" id="SM00382"/>
    </source>
</evidence>